<keyword evidence="3" id="KW-1185">Reference proteome</keyword>
<dbReference type="InterPro" id="IPR006461">
    <property type="entry name" value="PLAC_motif_containing"/>
</dbReference>
<accession>A0A139H6D3</accession>
<proteinExistence type="predicted"/>
<evidence type="ECO:0000313" key="3">
    <source>
        <dbReference type="Proteomes" id="UP000070133"/>
    </source>
</evidence>
<dbReference type="NCBIfam" id="TIGR01571">
    <property type="entry name" value="A_thal_Cys_rich"/>
    <property type="match status" value="1"/>
</dbReference>
<evidence type="ECO:0000313" key="2">
    <source>
        <dbReference type="EMBL" id="KXS97918.1"/>
    </source>
</evidence>
<dbReference type="PANTHER" id="PTHR15907">
    <property type="entry name" value="DUF614 FAMILY PROTEIN-RELATED"/>
    <property type="match status" value="1"/>
</dbReference>
<feature type="compositionally biased region" description="Polar residues" evidence="1">
    <location>
        <begin position="193"/>
        <end position="211"/>
    </location>
</feature>
<dbReference type="Proteomes" id="UP000070133">
    <property type="component" value="Unassembled WGS sequence"/>
</dbReference>
<comment type="caution">
    <text evidence="2">The sequence shown here is derived from an EMBL/GenBank/DDBJ whole genome shotgun (WGS) entry which is preliminary data.</text>
</comment>
<reference evidence="2 3" key="1">
    <citation type="submission" date="2015-07" db="EMBL/GenBank/DDBJ databases">
        <title>Comparative genomics of the Sigatoka disease complex on banana suggests a link between parallel evolutionary changes in Pseudocercospora fijiensis and Pseudocercospora eumusae and increased virulence on the banana host.</title>
        <authorList>
            <person name="Chang T.-C."/>
            <person name="Salvucci A."/>
            <person name="Crous P.W."/>
            <person name="Stergiopoulos I."/>
        </authorList>
    </citation>
    <scope>NUCLEOTIDE SEQUENCE [LARGE SCALE GENOMIC DNA]</scope>
    <source>
        <strain evidence="2 3">CBS 114824</strain>
    </source>
</reference>
<organism evidence="2 3">
    <name type="scientific">Pseudocercospora eumusae</name>
    <dbReference type="NCBI Taxonomy" id="321146"/>
    <lineage>
        <taxon>Eukaryota</taxon>
        <taxon>Fungi</taxon>
        <taxon>Dikarya</taxon>
        <taxon>Ascomycota</taxon>
        <taxon>Pezizomycotina</taxon>
        <taxon>Dothideomycetes</taxon>
        <taxon>Dothideomycetidae</taxon>
        <taxon>Mycosphaerellales</taxon>
        <taxon>Mycosphaerellaceae</taxon>
        <taxon>Pseudocercospora</taxon>
    </lineage>
</organism>
<evidence type="ECO:0008006" key="4">
    <source>
        <dbReference type="Google" id="ProtNLM"/>
    </source>
</evidence>
<feature type="region of interest" description="Disordered" evidence="1">
    <location>
        <begin position="193"/>
        <end position="237"/>
    </location>
</feature>
<evidence type="ECO:0000256" key="1">
    <source>
        <dbReference type="SAM" id="MobiDB-lite"/>
    </source>
</evidence>
<dbReference type="AlphaFoldDB" id="A0A139H6D3"/>
<gene>
    <name evidence="2" type="ORF">AC578_4379</name>
</gene>
<dbReference type="EMBL" id="LFZN01000129">
    <property type="protein sequence ID" value="KXS97918.1"/>
    <property type="molecule type" value="Genomic_DNA"/>
</dbReference>
<name>A0A139H6D3_9PEZI</name>
<feature type="compositionally biased region" description="Low complexity" evidence="1">
    <location>
        <begin position="212"/>
        <end position="228"/>
    </location>
</feature>
<dbReference type="Pfam" id="PF04749">
    <property type="entry name" value="PLAC8"/>
    <property type="match status" value="1"/>
</dbReference>
<dbReference type="OrthoDB" id="3642639at2759"/>
<dbReference type="STRING" id="321146.A0A139H6D3"/>
<protein>
    <recommendedName>
        <fullName evidence="4">PLAC8 family protein</fullName>
    </recommendedName>
</protein>
<sequence>MLNSRCTVARSKQPQPSFLLLLELPPLCPRSAFVLTSSSIDIYPADSQSLKSQSDPRMADDWHNGLCGQVCGGDCGTCMGSWFCSPCLFGRSWQRMEQFPNQNKEDFSNCSSGCWIFCGASCFHLGWLATLLKRMELRERFGIQGNGCTDCLVSCFCTPCTLAQMETELKDRAASAQGGHGTKDAGYVAPSGNMTYQLPSEKSAAHTNNNSQNLYQQRQQKSQQMQPQYALPPSQSY</sequence>